<keyword evidence="2" id="KW-1185">Reference proteome</keyword>
<name>A0A420I236_9PEZI</name>
<comment type="caution">
    <text evidence="1">The sequence shown here is derived from an EMBL/GenBank/DDBJ whole genome shotgun (WGS) entry which is preliminary data.</text>
</comment>
<dbReference type="EMBL" id="MCFK01002362">
    <property type="protein sequence ID" value="RKF63753.1"/>
    <property type="molecule type" value="Genomic_DNA"/>
</dbReference>
<evidence type="ECO:0000313" key="1">
    <source>
        <dbReference type="EMBL" id="RKF63753.1"/>
    </source>
</evidence>
<accession>A0A420I236</accession>
<gene>
    <name evidence="1" type="ORF">OnM2_023106</name>
</gene>
<dbReference type="AlphaFoldDB" id="A0A420I236"/>
<protein>
    <submittedName>
        <fullName evidence="1">Uncharacterized protein</fullName>
    </submittedName>
</protein>
<sequence length="73" mass="8463">MSENMEQFSSSQAPTLEFHRTHRQWPSWNGTNMSFDFFMLRIKIKAQGEEKAGVTAELICLNMVEAIPDEKKL</sequence>
<reference evidence="1 2" key="1">
    <citation type="journal article" date="2018" name="BMC Genomics">
        <title>Comparative genome analyses reveal sequence features reflecting distinct modes of host-adaptation between dicot and monocot powdery mildew.</title>
        <authorList>
            <person name="Wu Y."/>
            <person name="Ma X."/>
            <person name="Pan Z."/>
            <person name="Kale S.D."/>
            <person name="Song Y."/>
            <person name="King H."/>
            <person name="Zhang Q."/>
            <person name="Presley C."/>
            <person name="Deng X."/>
            <person name="Wei C.I."/>
            <person name="Xiao S."/>
        </authorList>
    </citation>
    <scope>NUCLEOTIDE SEQUENCE [LARGE SCALE GENOMIC DNA]</scope>
    <source>
        <strain evidence="1">UMSG2</strain>
    </source>
</reference>
<organism evidence="1 2">
    <name type="scientific">Erysiphe neolycopersici</name>
    <dbReference type="NCBI Taxonomy" id="212602"/>
    <lineage>
        <taxon>Eukaryota</taxon>
        <taxon>Fungi</taxon>
        <taxon>Dikarya</taxon>
        <taxon>Ascomycota</taxon>
        <taxon>Pezizomycotina</taxon>
        <taxon>Leotiomycetes</taxon>
        <taxon>Erysiphales</taxon>
        <taxon>Erysiphaceae</taxon>
        <taxon>Erysiphe</taxon>
    </lineage>
</organism>
<dbReference type="Proteomes" id="UP000286134">
    <property type="component" value="Unassembled WGS sequence"/>
</dbReference>
<evidence type="ECO:0000313" key="2">
    <source>
        <dbReference type="Proteomes" id="UP000286134"/>
    </source>
</evidence>
<proteinExistence type="predicted"/>